<evidence type="ECO:0000313" key="1">
    <source>
        <dbReference type="EMBL" id="KAF2630193.1"/>
    </source>
</evidence>
<accession>A0ACB6S8A0</accession>
<comment type="caution">
    <text evidence="1">The sequence shown here is derived from an EMBL/GenBank/DDBJ whole genome shotgun (WGS) entry which is preliminary data.</text>
</comment>
<dbReference type="EMBL" id="MU006708">
    <property type="protein sequence ID" value="KAF2630193.1"/>
    <property type="molecule type" value="Genomic_DNA"/>
</dbReference>
<protein>
    <submittedName>
        <fullName evidence="1">Uncharacterized protein</fullName>
    </submittedName>
</protein>
<dbReference type="Proteomes" id="UP000799754">
    <property type="component" value="Unassembled WGS sequence"/>
</dbReference>
<gene>
    <name evidence="1" type="ORF">BU25DRAFT_408769</name>
</gene>
<name>A0ACB6S8A0_9PLEO</name>
<evidence type="ECO:0000313" key="2">
    <source>
        <dbReference type="Proteomes" id="UP000799754"/>
    </source>
</evidence>
<sequence>MRSVSRASGGTRVTQMSDSEREDLESKLASVRDELSQLKLLNKELDDQLVGHLDMLETAENKVRECETELEAQSEDIQALAAERNEALELLQDKEQECEELRAEALDTVQRLETELEQMQQDRDRIATDLEHSIEDFNALQQEMKNVSESLVQLEDDQNASMHKIENLESELRDATEELGRQDKMLSDERSKNEKLDIQLESCQGEVDFLREEQEGDKIKIGELESDLENAQINIQHEKERLRDLEERFAEERQQRDALESHGKQEVEKVMADLNAQLARLKEESRKLRKNLSSKEVEANNWKRQHDEFETSLRDALGNSNGTKPGLLKDITRLQRDLDATIQELHFTKNDLTEKEQLLRNRDTLLESTGLQVRQSTEALERERQLRRQEAATFENAKRGHQSVTRTIQQHETRVLELESLRSQDRQKLHNLEKQYKEQLLERNNLLYALWNRLSTLCGAEWCRSYALVNGELTSMELISRNIKGFNNNMVLAVKTVEGIIGGFRQRIRATEKDLVRDYQTLEHTLDGRIKRLEQLEKAVLAQRQSIGRPSTVRGGMVDINSPEITKLRNENKNLRTEVQTLRAITSTAQAGDNLVVNKNPSRTGSPTSSKRASMAHTLLRAHSTSVVEHLQQQQQQTQSGSRSPGHPYPESSPLQPSEQKWIHRLKELERRLKAEREARLLDRSGARKRLEQKVEENADLRAMLEKERERLAAEGLSVQRSMSIDARSRDRSGRTSVLSRQNTPDQQRERDEDMY</sequence>
<reference evidence="1" key="1">
    <citation type="journal article" date="2020" name="Stud. Mycol.">
        <title>101 Dothideomycetes genomes: a test case for predicting lifestyles and emergence of pathogens.</title>
        <authorList>
            <person name="Haridas S."/>
            <person name="Albert R."/>
            <person name="Binder M."/>
            <person name="Bloem J."/>
            <person name="Labutti K."/>
            <person name="Salamov A."/>
            <person name="Andreopoulos B."/>
            <person name="Baker S."/>
            <person name="Barry K."/>
            <person name="Bills G."/>
            <person name="Bluhm B."/>
            <person name="Cannon C."/>
            <person name="Castanera R."/>
            <person name="Culley D."/>
            <person name="Daum C."/>
            <person name="Ezra D."/>
            <person name="Gonzalez J."/>
            <person name="Henrissat B."/>
            <person name="Kuo A."/>
            <person name="Liang C."/>
            <person name="Lipzen A."/>
            <person name="Lutzoni F."/>
            <person name="Magnuson J."/>
            <person name="Mondo S."/>
            <person name="Nolan M."/>
            <person name="Ohm R."/>
            <person name="Pangilinan J."/>
            <person name="Park H.-J."/>
            <person name="Ramirez L."/>
            <person name="Alfaro M."/>
            <person name="Sun H."/>
            <person name="Tritt A."/>
            <person name="Yoshinaga Y."/>
            <person name="Zwiers L.-H."/>
            <person name="Turgeon B."/>
            <person name="Goodwin S."/>
            <person name="Spatafora J."/>
            <person name="Crous P."/>
            <person name="Grigoriev I."/>
        </authorList>
    </citation>
    <scope>NUCLEOTIDE SEQUENCE</scope>
    <source>
        <strain evidence="1">CBS 525.71</strain>
    </source>
</reference>
<keyword evidence="2" id="KW-1185">Reference proteome</keyword>
<proteinExistence type="predicted"/>
<organism evidence="1 2">
    <name type="scientific">Macroventuria anomochaeta</name>
    <dbReference type="NCBI Taxonomy" id="301207"/>
    <lineage>
        <taxon>Eukaryota</taxon>
        <taxon>Fungi</taxon>
        <taxon>Dikarya</taxon>
        <taxon>Ascomycota</taxon>
        <taxon>Pezizomycotina</taxon>
        <taxon>Dothideomycetes</taxon>
        <taxon>Pleosporomycetidae</taxon>
        <taxon>Pleosporales</taxon>
        <taxon>Pleosporineae</taxon>
        <taxon>Didymellaceae</taxon>
        <taxon>Macroventuria</taxon>
    </lineage>
</organism>